<reference evidence="3" key="3">
    <citation type="submission" date="2016-05" db="EMBL/GenBank/DDBJ databases">
        <authorList>
            <person name="Lavstsen T."/>
            <person name="Jespersen J.S."/>
        </authorList>
    </citation>
    <scope>NUCLEOTIDE SEQUENCE [LARGE SCALE GENOMIC DNA]</scope>
</reference>
<organism evidence="3 5">
    <name type="scientific">Plasmodium ovale wallikeri</name>
    <dbReference type="NCBI Taxonomy" id="864142"/>
    <lineage>
        <taxon>Eukaryota</taxon>
        <taxon>Sar</taxon>
        <taxon>Alveolata</taxon>
        <taxon>Apicomplexa</taxon>
        <taxon>Aconoidasida</taxon>
        <taxon>Haemosporida</taxon>
        <taxon>Plasmodiidae</taxon>
        <taxon>Plasmodium</taxon>
        <taxon>Plasmodium (Plasmodium)</taxon>
    </lineage>
</organism>
<evidence type="ECO:0008006" key="6">
    <source>
        <dbReference type="Google" id="ProtNLM"/>
    </source>
</evidence>
<proteinExistence type="predicted"/>
<dbReference type="Proteomes" id="UP000078555">
    <property type="component" value="Unassembled WGS sequence"/>
</dbReference>
<keyword evidence="1" id="KW-0472">Membrane</keyword>
<sequence length="287" mass="34709">MEYQQGYTDLRGRIKNIVDEDDEYFRERLNDIKRDEYFGTHFHMPMKEDISPNYSYGSMENDEFPRKINKARHYDNFEKQNSSYEYYNNVPMKNQILENKKNSKRFKKKLKDNEDLNELLHDIIKDCGYYDIHDLLNREAYDIIIYNDKIQRRSKSRFLNFLRKLDSKLDIELSKYLKMTSKSDRLFFKHLSPYKKFVYIIRKYKVFSPFLFITALFITMICMLAYGVTLNSVAHIFVILSIPILFAMGVSAGWYYILKLINIKYIRQKYSTGKNRIKRYHPMKLSS</sequence>
<evidence type="ECO:0000313" key="3">
    <source>
        <dbReference type="EMBL" id="SBT57584.1"/>
    </source>
</evidence>
<keyword evidence="5" id="KW-1185">Reference proteome</keyword>
<reference evidence="4" key="1">
    <citation type="submission" date="2016-05" db="EMBL/GenBank/DDBJ databases">
        <authorList>
            <person name="Naeem Raeece"/>
        </authorList>
    </citation>
    <scope>NUCLEOTIDE SEQUENCE [LARGE SCALE GENOMIC DNA]</scope>
</reference>
<evidence type="ECO:0000256" key="1">
    <source>
        <dbReference type="SAM" id="Phobius"/>
    </source>
</evidence>
<feature type="transmembrane region" description="Helical" evidence="1">
    <location>
        <begin position="206"/>
        <end position="228"/>
    </location>
</feature>
<keyword evidence="1" id="KW-0812">Transmembrane</keyword>
<dbReference type="Proteomes" id="UP000078550">
    <property type="component" value="Unassembled WGS sequence"/>
</dbReference>
<evidence type="ECO:0000313" key="5">
    <source>
        <dbReference type="Proteomes" id="UP000078555"/>
    </source>
</evidence>
<keyword evidence="1" id="KW-1133">Transmembrane helix</keyword>
<dbReference type="EMBL" id="FLRE01001828">
    <property type="protein sequence ID" value="SBT57387.1"/>
    <property type="molecule type" value="Genomic_DNA"/>
</dbReference>
<evidence type="ECO:0000313" key="4">
    <source>
        <dbReference type="Proteomes" id="UP000078550"/>
    </source>
</evidence>
<reference evidence="5" key="2">
    <citation type="submission" date="2016-05" db="EMBL/GenBank/DDBJ databases">
        <authorList>
            <person name="Naeem R."/>
        </authorList>
    </citation>
    <scope>NUCLEOTIDE SEQUENCE [LARGE SCALE GENOMIC DNA]</scope>
</reference>
<protein>
    <recommendedName>
        <fullName evidence="6">Pv-fam-d protein</fullName>
    </recommendedName>
</protein>
<evidence type="ECO:0000313" key="2">
    <source>
        <dbReference type="EMBL" id="SBT57387.1"/>
    </source>
</evidence>
<dbReference type="AlphaFoldDB" id="A0A1A9AN03"/>
<gene>
    <name evidence="3" type="ORF">POVWA1_082450</name>
    <name evidence="2" type="ORF">POVWA2_079200</name>
</gene>
<accession>A0A1A9AN03</accession>
<dbReference type="EMBL" id="FLRD01001565">
    <property type="protein sequence ID" value="SBT57584.1"/>
    <property type="molecule type" value="Genomic_DNA"/>
</dbReference>
<feature type="transmembrane region" description="Helical" evidence="1">
    <location>
        <begin position="234"/>
        <end position="258"/>
    </location>
</feature>
<name>A0A1A9AN03_PLAOA</name>